<keyword evidence="2 5" id="KW-0808">Transferase</keyword>
<proteinExistence type="predicted"/>
<keyword evidence="3" id="KW-0012">Acyltransferase</keyword>
<dbReference type="Gene3D" id="2.40.40.20">
    <property type="match status" value="1"/>
</dbReference>
<evidence type="ECO:0000256" key="3">
    <source>
        <dbReference type="ARBA" id="ARBA00023315"/>
    </source>
</evidence>
<dbReference type="EC" id="2.3.1.109" evidence="4"/>
<dbReference type="OrthoDB" id="21121at2"/>
<dbReference type="PANTHER" id="PTHR30420:SF1">
    <property type="entry name" value="ARGININE N-SUCCINYLTRANSFERASE"/>
    <property type="match status" value="1"/>
</dbReference>
<dbReference type="NCBIfam" id="TIGR03244">
    <property type="entry name" value="arg_catab_AstA"/>
    <property type="match status" value="1"/>
</dbReference>
<reference evidence="6" key="1">
    <citation type="submission" date="2015-08" db="EMBL/GenBank/DDBJ databases">
        <authorList>
            <person name="Varghese N."/>
        </authorList>
    </citation>
    <scope>NUCLEOTIDE SEQUENCE [LARGE SCALE GENOMIC DNA]</scope>
    <source>
        <strain evidence="6">JCM 18476</strain>
    </source>
</reference>
<gene>
    <name evidence="5" type="ORF">Ga0061065_102162</name>
</gene>
<sequence length="347" mass="39075">MMVIRSIRKDDLEELYRLAALTGVGFTSLVADEDILTRKIALSERSFQKETIPAPGDESYLFVLEDTETGAIVGTSGLLAAVGLDEPFYSYHLGTITHSSRELGIHNIHPTLILNNDFTGLSEVCTLFLQEDYRHSRNGQLLSKCRFMFLAQFPERFDEKIFAEMRGVCDENGVSPLWESLGRQFFSIDFERADELTAQGNKQFIAELMPNNPVYVNLLPQEARDVLGKVHTKTEPARRLLEQEGFRYENYVDIFDGGPTLEARVEDIRAVRDSRLVLATIGQPKNLGDGLHYLVSNAKLADFRCILIQRSSPPGSGLVLSQEEADALLVNHKEPVRIVELLPHTRH</sequence>
<dbReference type="Pfam" id="PF04958">
    <property type="entry name" value="AstA"/>
    <property type="match status" value="1"/>
</dbReference>
<dbReference type="SUPFAM" id="SSF55729">
    <property type="entry name" value="Acyl-CoA N-acyltransferases (Nat)"/>
    <property type="match status" value="1"/>
</dbReference>
<dbReference type="NCBIfam" id="TIGR03243">
    <property type="entry name" value="arg_catab_AOST"/>
    <property type="match status" value="1"/>
</dbReference>
<name>A0A0K6II91_9GAMM</name>
<dbReference type="InterPro" id="IPR007041">
    <property type="entry name" value="Arg_succinylTrfase_AstA/AruG"/>
</dbReference>
<dbReference type="PANTHER" id="PTHR30420">
    <property type="entry name" value="N-SUCCINYLARGININE DIHYDROLASE"/>
    <property type="match status" value="1"/>
</dbReference>
<evidence type="ECO:0000256" key="2">
    <source>
        <dbReference type="ARBA" id="ARBA00022679"/>
    </source>
</evidence>
<evidence type="ECO:0000256" key="4">
    <source>
        <dbReference type="NCBIfam" id="TIGR03244"/>
    </source>
</evidence>
<dbReference type="AlphaFoldDB" id="A0A0K6II91"/>
<evidence type="ECO:0000313" key="5">
    <source>
        <dbReference type="EMBL" id="CUB02825.1"/>
    </source>
</evidence>
<dbReference type="InterPro" id="IPR017650">
    <property type="entry name" value="Arginine_N-succinylTrfase"/>
</dbReference>
<dbReference type="InterPro" id="IPR016181">
    <property type="entry name" value="Acyl_CoA_acyltransferase"/>
</dbReference>
<evidence type="ECO:0000256" key="1">
    <source>
        <dbReference type="ARBA" id="ARBA00022503"/>
    </source>
</evidence>
<keyword evidence="6" id="KW-1185">Reference proteome</keyword>
<dbReference type="GO" id="GO:0006527">
    <property type="term" value="P:L-arginine catabolic process"/>
    <property type="evidence" value="ECO:0007669"/>
    <property type="project" value="UniProtKB-UniRule"/>
</dbReference>
<accession>A0A0K6II91</accession>
<organism evidence="5 6">
    <name type="scientific">Marinomonas fungiae</name>
    <dbReference type="NCBI Taxonomy" id="1137284"/>
    <lineage>
        <taxon>Bacteria</taxon>
        <taxon>Pseudomonadati</taxon>
        <taxon>Pseudomonadota</taxon>
        <taxon>Gammaproteobacteria</taxon>
        <taxon>Oceanospirillales</taxon>
        <taxon>Oceanospirillaceae</taxon>
        <taxon>Marinomonas</taxon>
    </lineage>
</organism>
<dbReference type="GO" id="GO:0008791">
    <property type="term" value="F:arginine N-succinyltransferase activity"/>
    <property type="evidence" value="ECO:0007669"/>
    <property type="project" value="UniProtKB-UniRule"/>
</dbReference>
<dbReference type="RefSeq" id="WP_055461795.1">
    <property type="nucleotide sequence ID" value="NZ_CYHG01000002.1"/>
</dbReference>
<dbReference type="EMBL" id="CYHG01000002">
    <property type="protein sequence ID" value="CUB02825.1"/>
    <property type="molecule type" value="Genomic_DNA"/>
</dbReference>
<protein>
    <recommendedName>
        <fullName evidence="4">Arginine N-succinyltransferase</fullName>
        <ecNumber evidence="4">2.3.1.109</ecNumber>
    </recommendedName>
</protein>
<dbReference type="Proteomes" id="UP000182769">
    <property type="component" value="Unassembled WGS sequence"/>
</dbReference>
<keyword evidence="1" id="KW-0056">Arginine metabolism</keyword>
<evidence type="ECO:0000313" key="6">
    <source>
        <dbReference type="Proteomes" id="UP000182769"/>
    </source>
</evidence>
<dbReference type="STRING" id="1137284.GCA_001418205_00667"/>